<evidence type="ECO:0000256" key="1">
    <source>
        <dbReference type="PROSITE-ProRule" id="PRU00103"/>
    </source>
</evidence>
<evidence type="ECO:0000313" key="5">
    <source>
        <dbReference type="EMBL" id="CAF4089146.1"/>
    </source>
</evidence>
<dbReference type="InterPro" id="IPR016024">
    <property type="entry name" value="ARM-type_fold"/>
</dbReference>
<organism evidence="4 6">
    <name type="scientific">Adineta steineri</name>
    <dbReference type="NCBI Taxonomy" id="433720"/>
    <lineage>
        <taxon>Eukaryota</taxon>
        <taxon>Metazoa</taxon>
        <taxon>Spiralia</taxon>
        <taxon>Gnathifera</taxon>
        <taxon>Rotifera</taxon>
        <taxon>Eurotatoria</taxon>
        <taxon>Bdelloidea</taxon>
        <taxon>Adinetida</taxon>
        <taxon>Adinetidae</taxon>
        <taxon>Adineta</taxon>
    </lineage>
</organism>
<dbReference type="InterPro" id="IPR011009">
    <property type="entry name" value="Kinase-like_dom_sf"/>
</dbReference>
<evidence type="ECO:0000313" key="4">
    <source>
        <dbReference type="EMBL" id="CAF0724410.1"/>
    </source>
</evidence>
<reference evidence="4" key="1">
    <citation type="submission" date="2021-02" db="EMBL/GenBank/DDBJ databases">
        <authorList>
            <person name="Nowell W R."/>
        </authorList>
    </citation>
    <scope>NUCLEOTIDE SEQUENCE</scope>
</reference>
<dbReference type="SMART" id="SM00240">
    <property type="entry name" value="FHA"/>
    <property type="match status" value="1"/>
</dbReference>
<feature type="repeat" description="HEAT" evidence="1">
    <location>
        <begin position="20"/>
        <end position="58"/>
    </location>
</feature>
<feature type="domain" description="Protein kinase" evidence="3">
    <location>
        <begin position="184"/>
        <end position="323"/>
    </location>
</feature>
<accession>A0A813MJ00</accession>
<dbReference type="EMBL" id="CAJNOE010000011">
    <property type="protein sequence ID" value="CAF0724410.1"/>
    <property type="molecule type" value="Genomic_DNA"/>
</dbReference>
<gene>
    <name evidence="4" type="ORF">IZO911_LOCUS2274</name>
    <name evidence="5" type="ORF">KXQ929_LOCUS33845</name>
</gene>
<dbReference type="InterPro" id="IPR000253">
    <property type="entry name" value="FHA_dom"/>
</dbReference>
<dbReference type="AlphaFoldDB" id="A0A813MJ00"/>
<dbReference type="PROSITE" id="PS50011">
    <property type="entry name" value="PROTEIN_KINASE_DOM"/>
    <property type="match status" value="1"/>
</dbReference>
<evidence type="ECO:0000313" key="6">
    <source>
        <dbReference type="Proteomes" id="UP000663860"/>
    </source>
</evidence>
<dbReference type="Proteomes" id="UP000663860">
    <property type="component" value="Unassembled WGS sequence"/>
</dbReference>
<dbReference type="Gene3D" id="2.60.200.20">
    <property type="match status" value="1"/>
</dbReference>
<dbReference type="EMBL" id="CAJOBB010004441">
    <property type="protein sequence ID" value="CAF4089146.1"/>
    <property type="molecule type" value="Genomic_DNA"/>
</dbReference>
<dbReference type="InterPro" id="IPR011989">
    <property type="entry name" value="ARM-like"/>
</dbReference>
<dbReference type="PROSITE" id="PS50006">
    <property type="entry name" value="FHA_DOMAIN"/>
    <property type="match status" value="1"/>
</dbReference>
<dbReference type="Pfam" id="PF00498">
    <property type="entry name" value="FHA"/>
    <property type="match status" value="1"/>
</dbReference>
<feature type="domain" description="FHA" evidence="2">
    <location>
        <begin position="153"/>
        <end position="213"/>
    </location>
</feature>
<dbReference type="Pfam" id="PF00069">
    <property type="entry name" value="Pkinase"/>
    <property type="match status" value="1"/>
</dbReference>
<dbReference type="SUPFAM" id="SSF56112">
    <property type="entry name" value="Protein kinase-like (PK-like)"/>
    <property type="match status" value="1"/>
</dbReference>
<dbReference type="SUPFAM" id="SSF48371">
    <property type="entry name" value="ARM repeat"/>
    <property type="match status" value="1"/>
</dbReference>
<dbReference type="GO" id="GO:0004672">
    <property type="term" value="F:protein kinase activity"/>
    <property type="evidence" value="ECO:0007669"/>
    <property type="project" value="InterPro"/>
</dbReference>
<dbReference type="SUPFAM" id="SSF49879">
    <property type="entry name" value="SMAD/FHA domain"/>
    <property type="match status" value="1"/>
</dbReference>
<dbReference type="InterPro" id="IPR000719">
    <property type="entry name" value="Prot_kinase_dom"/>
</dbReference>
<dbReference type="GO" id="GO:0005524">
    <property type="term" value="F:ATP binding"/>
    <property type="evidence" value="ECO:0007669"/>
    <property type="project" value="InterPro"/>
</dbReference>
<dbReference type="Gene3D" id="1.25.10.10">
    <property type="entry name" value="Leucine-rich Repeat Variant"/>
    <property type="match status" value="1"/>
</dbReference>
<dbReference type="PROSITE" id="PS50077">
    <property type="entry name" value="HEAT_REPEAT"/>
    <property type="match status" value="1"/>
</dbReference>
<name>A0A813MJ00_9BILA</name>
<evidence type="ECO:0000259" key="3">
    <source>
        <dbReference type="PROSITE" id="PS50011"/>
    </source>
</evidence>
<comment type="caution">
    <text evidence="4">The sequence shown here is derived from an EMBL/GenBank/DDBJ whole genome shotgun (WGS) entry which is preliminary data.</text>
</comment>
<dbReference type="Gene3D" id="1.10.510.10">
    <property type="entry name" value="Transferase(Phosphotransferase) domain 1"/>
    <property type="match status" value="1"/>
</dbReference>
<dbReference type="Proteomes" id="UP000663868">
    <property type="component" value="Unassembled WGS sequence"/>
</dbReference>
<dbReference type="InterPro" id="IPR008984">
    <property type="entry name" value="SMAD_FHA_dom_sf"/>
</dbReference>
<protein>
    <submittedName>
        <fullName evidence="4">Uncharacterized protein</fullName>
    </submittedName>
</protein>
<evidence type="ECO:0000259" key="2">
    <source>
        <dbReference type="PROSITE" id="PS50006"/>
    </source>
</evidence>
<proteinExistence type="predicted"/>
<dbReference type="InterPro" id="IPR021133">
    <property type="entry name" value="HEAT_type_2"/>
</dbReference>
<sequence>MFEKWLFLYWEILYEYVDELTPFFVQALNDTISKIRSHAVNTLGFLASYRPSERLINFKASEKLLDVACHDTNLIVQEFALRVLKQMLKYERAKEILQECNATDKLSNLLSNIFIQMENNQYSEVDGLVDECEEILKPINNINPRGILTKSSYAIGRHPNECDRILDSKELRQHEYFIHLSSKHFIIECLDNGRSIFFRDVSRNGCYIDGELIHHSKILLRNSEHTISLALKENRAYKFIHLSGLKQIGPGLSKYLYREVSIHGSVDVYHEKTDLFVEMEYAAGGALLDRIHKKYIMDEDECKFIFYQIGCALAYLHRLKIVK</sequence>